<comment type="caution">
    <text evidence="1">The sequence shown here is derived from an EMBL/GenBank/DDBJ whole genome shotgun (WGS) entry which is preliminary data.</text>
</comment>
<dbReference type="HOGENOM" id="CLU_2784710_0_0_10"/>
<keyword evidence="2" id="KW-1185">Reference proteome</keyword>
<dbReference type="EMBL" id="ABFK02000016">
    <property type="protein sequence ID" value="EDS04353.1"/>
    <property type="molecule type" value="Genomic_DNA"/>
</dbReference>
<name>B0MUA2_9BACT</name>
<sequence>MMLCDKAQKEFNMACKARTVSYSLLYGGKMAAALSRQHPRDLFDCKYMEKSNDSETKPLLFCRDTDPG</sequence>
<accession>B0MUA2</accession>
<evidence type="ECO:0000313" key="2">
    <source>
        <dbReference type="Proteomes" id="UP000005819"/>
    </source>
</evidence>
<proteinExistence type="predicted"/>
<organism evidence="1 2">
    <name type="scientific">Alistipes putredinis DSM 17216</name>
    <dbReference type="NCBI Taxonomy" id="445970"/>
    <lineage>
        <taxon>Bacteria</taxon>
        <taxon>Pseudomonadati</taxon>
        <taxon>Bacteroidota</taxon>
        <taxon>Bacteroidia</taxon>
        <taxon>Bacteroidales</taxon>
        <taxon>Rikenellaceae</taxon>
        <taxon>Alistipes</taxon>
    </lineage>
</organism>
<dbReference type="AlphaFoldDB" id="B0MUA2"/>
<protein>
    <submittedName>
        <fullName evidence="1">Uncharacterized protein</fullName>
    </submittedName>
</protein>
<reference evidence="1" key="2">
    <citation type="submission" date="2013-09" db="EMBL/GenBank/DDBJ databases">
        <title>Draft genome sequence of Alistipes putredinis (DSM 17216).</title>
        <authorList>
            <person name="Sudarsanam P."/>
            <person name="Ley R."/>
            <person name="Guruge J."/>
            <person name="Turnbaugh P.J."/>
            <person name="Mahowald M."/>
            <person name="Liep D."/>
            <person name="Gordon J."/>
        </authorList>
    </citation>
    <scope>NUCLEOTIDE SEQUENCE</scope>
    <source>
        <strain evidence="1">DSM 17216</strain>
    </source>
</reference>
<dbReference type="Proteomes" id="UP000005819">
    <property type="component" value="Unassembled WGS sequence"/>
</dbReference>
<reference evidence="1" key="1">
    <citation type="submission" date="2007-10" db="EMBL/GenBank/DDBJ databases">
        <authorList>
            <person name="Fulton L."/>
            <person name="Clifton S."/>
            <person name="Fulton B."/>
            <person name="Xu J."/>
            <person name="Minx P."/>
            <person name="Pepin K.H."/>
            <person name="Johnson M."/>
            <person name="Thiruvilangam P."/>
            <person name="Bhonagiri V."/>
            <person name="Nash W.E."/>
            <person name="Mardis E.R."/>
            <person name="Wilson R.K."/>
        </authorList>
    </citation>
    <scope>NUCLEOTIDE SEQUENCE [LARGE SCALE GENOMIC DNA]</scope>
    <source>
        <strain evidence="1">DSM 17216</strain>
    </source>
</reference>
<evidence type="ECO:0000313" key="1">
    <source>
        <dbReference type="EMBL" id="EDS04353.1"/>
    </source>
</evidence>
<gene>
    <name evidence="1" type="ORF">ALIPUT_00224</name>
</gene>